<organism evidence="5 6">
    <name type="scientific">Sclerotinia nivalis</name>
    <dbReference type="NCBI Taxonomy" id="352851"/>
    <lineage>
        <taxon>Eukaryota</taxon>
        <taxon>Fungi</taxon>
        <taxon>Dikarya</taxon>
        <taxon>Ascomycota</taxon>
        <taxon>Pezizomycotina</taxon>
        <taxon>Leotiomycetes</taxon>
        <taxon>Helotiales</taxon>
        <taxon>Sclerotiniaceae</taxon>
        <taxon>Sclerotinia</taxon>
    </lineage>
</organism>
<dbReference type="InterPro" id="IPR012337">
    <property type="entry name" value="RNaseH-like_sf"/>
</dbReference>
<keyword evidence="1" id="KW-0540">Nuclease</keyword>
<evidence type="ECO:0000313" key="5">
    <source>
        <dbReference type="EMBL" id="KAJ8058086.1"/>
    </source>
</evidence>
<feature type="domain" description="3'-5' exonuclease" evidence="4">
    <location>
        <begin position="203"/>
        <end position="394"/>
    </location>
</feature>
<proteinExistence type="predicted"/>
<dbReference type="Proteomes" id="UP001152300">
    <property type="component" value="Unassembled WGS sequence"/>
</dbReference>
<name>A0A9X0A8E0_9HELO</name>
<comment type="caution">
    <text evidence="5">The sequence shown here is derived from an EMBL/GenBank/DDBJ whole genome shotgun (WGS) entry which is preliminary data.</text>
</comment>
<protein>
    <recommendedName>
        <fullName evidence="4">3'-5' exonuclease domain-containing protein</fullName>
    </recommendedName>
</protein>
<dbReference type="OrthoDB" id="1920326at2759"/>
<dbReference type="FunFam" id="3.30.420.10:FF:000100">
    <property type="entry name" value="3'-5' exonuclease/helicase (Wrn), putative"/>
    <property type="match status" value="1"/>
</dbReference>
<sequence>MLPSNHGAYTVGKSLRRPIMKNISSFVGKSSLASIEAMGSAIAGISGKRASPSVARSISSNSSKTWQPSHGIIFKDVSAPGSPRLLSTTTVANHEQNLAFHSYVEDNYVLANSHVENSKTRRAKMAREEILESETTADVQELADEIQEDPAKKELPKSELAYQMTEELFTQAKEAAPETPESYWSHTLYRGPEEDGVPKKVKIHYCRSLQTSEETLKRYFLGQKVVGFDIEWKADARLYDDAKKNVSLIQLATEERVGLFHIALFPQDKASELVAPTLKKIMEDPEVTKVGVAISADCTRLRKYLGIHSVSIFELSHLYRLVKYTVSQEYDLINKRLVSLAKQVEDHLHLPLFKGGYVRSSDWTRGLSIQQISYAASDSYAGYHLYNILESKRQALNPMPPRPFHADQNQPIYVPKPTPTSTGKSTRRRTTQDPPPLDPKSSLKDHKPALEVPLEAATEIEIDLDTEEKLSTPNRLPWRTDCSQAFKPSLGVPKKISQAQPVLTPEDSEASSIALAADVLIVLHLAANPESKLTRPILKDYFIWYHNDHLSISQIFNLFTKPGARTAAHGTQRIANHILKAISHDNLPFDRHRLREALKEIPEDVVWAKYRGLVEAVDTANV</sequence>
<dbReference type="SUPFAM" id="SSF53098">
    <property type="entry name" value="Ribonuclease H-like"/>
    <property type="match status" value="1"/>
</dbReference>
<evidence type="ECO:0000256" key="1">
    <source>
        <dbReference type="ARBA" id="ARBA00022722"/>
    </source>
</evidence>
<dbReference type="SMART" id="SM00474">
    <property type="entry name" value="35EXOc"/>
    <property type="match status" value="1"/>
</dbReference>
<dbReference type="GO" id="GO:0006139">
    <property type="term" value="P:nucleobase-containing compound metabolic process"/>
    <property type="evidence" value="ECO:0007669"/>
    <property type="project" value="InterPro"/>
</dbReference>
<feature type="region of interest" description="Disordered" evidence="3">
    <location>
        <begin position="397"/>
        <end position="448"/>
    </location>
</feature>
<reference evidence="5" key="1">
    <citation type="submission" date="2022-11" db="EMBL/GenBank/DDBJ databases">
        <title>Genome Resource of Sclerotinia nivalis Strain SnTB1, a Plant Pathogen Isolated from American Ginseng.</title>
        <authorList>
            <person name="Fan S."/>
        </authorList>
    </citation>
    <scope>NUCLEOTIDE SEQUENCE</scope>
    <source>
        <strain evidence="5">SnTB1</strain>
    </source>
</reference>
<dbReference type="CDD" id="cd06141">
    <property type="entry name" value="WRN_exo"/>
    <property type="match status" value="1"/>
</dbReference>
<dbReference type="GO" id="GO:0003676">
    <property type="term" value="F:nucleic acid binding"/>
    <property type="evidence" value="ECO:0007669"/>
    <property type="project" value="InterPro"/>
</dbReference>
<dbReference type="InterPro" id="IPR036397">
    <property type="entry name" value="RNaseH_sf"/>
</dbReference>
<evidence type="ECO:0000313" key="6">
    <source>
        <dbReference type="Proteomes" id="UP001152300"/>
    </source>
</evidence>
<dbReference type="GO" id="GO:0005737">
    <property type="term" value="C:cytoplasm"/>
    <property type="evidence" value="ECO:0007669"/>
    <property type="project" value="TreeGrafter"/>
</dbReference>
<dbReference type="Pfam" id="PF01612">
    <property type="entry name" value="DNA_pol_A_exo1"/>
    <property type="match status" value="1"/>
</dbReference>
<keyword evidence="2" id="KW-0378">Hydrolase</keyword>
<evidence type="ECO:0000256" key="3">
    <source>
        <dbReference type="SAM" id="MobiDB-lite"/>
    </source>
</evidence>
<dbReference type="InterPro" id="IPR002562">
    <property type="entry name" value="3'-5'_exonuclease_dom"/>
</dbReference>
<gene>
    <name evidence="5" type="ORF">OCU04_012945</name>
</gene>
<keyword evidence="6" id="KW-1185">Reference proteome</keyword>
<dbReference type="Gene3D" id="3.30.420.10">
    <property type="entry name" value="Ribonuclease H-like superfamily/Ribonuclease H"/>
    <property type="match status" value="1"/>
</dbReference>
<dbReference type="EMBL" id="JAPEIS010000017">
    <property type="protein sequence ID" value="KAJ8058086.1"/>
    <property type="molecule type" value="Genomic_DNA"/>
</dbReference>
<evidence type="ECO:0000259" key="4">
    <source>
        <dbReference type="SMART" id="SM00474"/>
    </source>
</evidence>
<dbReference type="PANTHER" id="PTHR13620:SF104">
    <property type="entry name" value="EXONUCLEASE 3'-5' DOMAIN-CONTAINING PROTEIN 2"/>
    <property type="match status" value="1"/>
</dbReference>
<dbReference type="GO" id="GO:0005634">
    <property type="term" value="C:nucleus"/>
    <property type="evidence" value="ECO:0007669"/>
    <property type="project" value="TreeGrafter"/>
</dbReference>
<dbReference type="PANTHER" id="PTHR13620">
    <property type="entry name" value="3-5 EXONUCLEASE"/>
    <property type="match status" value="1"/>
</dbReference>
<evidence type="ECO:0000256" key="2">
    <source>
        <dbReference type="ARBA" id="ARBA00022801"/>
    </source>
</evidence>
<accession>A0A9X0A8E0</accession>
<dbReference type="AlphaFoldDB" id="A0A9X0A8E0"/>
<dbReference type="InterPro" id="IPR051132">
    <property type="entry name" value="3-5_Exonuclease_domain"/>
</dbReference>
<dbReference type="GO" id="GO:0008408">
    <property type="term" value="F:3'-5' exonuclease activity"/>
    <property type="evidence" value="ECO:0007669"/>
    <property type="project" value="InterPro"/>
</dbReference>